<sequence>MKVEFLPLKISDKIRDRYVSLSRFFLLHSDGIKISETPKEEPLRKKASSSFSLFAFQNYSN</sequence>
<dbReference type="Proteomes" id="UP000266669">
    <property type="component" value="Unassembled WGS sequence"/>
</dbReference>
<accession>A0A8B3CNZ4</accession>
<proteinExistence type="predicted"/>
<organism evidence="1 2">
    <name type="scientific">Leptospira stimsonii</name>
    <dbReference type="NCBI Taxonomy" id="2202203"/>
    <lineage>
        <taxon>Bacteria</taxon>
        <taxon>Pseudomonadati</taxon>
        <taxon>Spirochaetota</taxon>
        <taxon>Spirochaetia</taxon>
        <taxon>Leptospirales</taxon>
        <taxon>Leptospiraceae</taxon>
        <taxon>Leptospira</taxon>
    </lineage>
</organism>
<reference evidence="2" key="1">
    <citation type="submission" date="2018-05" db="EMBL/GenBank/DDBJ databases">
        <title>Leptospira yasudae sp. nov. and Leptospira stimsonii sp. nov., two pathogenic species of the genus Leptospira isolated from environmental sources.</title>
        <authorList>
            <person name="Casanovas-Massana A."/>
            <person name="Hamond C."/>
            <person name="Santos L.A."/>
            <person name="Hacker K.P."/>
            <person name="Balassiano I."/>
            <person name="Medeiros M.A."/>
            <person name="Reis M.G."/>
            <person name="Ko A.I."/>
            <person name="Wunder E.A."/>
        </authorList>
    </citation>
    <scope>NUCLEOTIDE SEQUENCE [LARGE SCALE GENOMIC DNA]</scope>
    <source>
        <strain evidence="2">AMB6-RJ</strain>
    </source>
</reference>
<name>A0A8B3CNZ4_9LEPT</name>
<comment type="caution">
    <text evidence="1">The sequence shown here is derived from an EMBL/GenBank/DDBJ whole genome shotgun (WGS) entry which is preliminary data.</text>
</comment>
<dbReference type="EMBL" id="QHCS01000005">
    <property type="protein sequence ID" value="RHX84555.1"/>
    <property type="molecule type" value="Genomic_DNA"/>
</dbReference>
<evidence type="ECO:0000313" key="1">
    <source>
        <dbReference type="EMBL" id="RHX84555.1"/>
    </source>
</evidence>
<protein>
    <submittedName>
        <fullName evidence="1">Uncharacterized protein</fullName>
    </submittedName>
</protein>
<gene>
    <name evidence="1" type="ORF">DLM78_17720</name>
</gene>
<dbReference type="AlphaFoldDB" id="A0A8B3CNZ4"/>
<evidence type="ECO:0000313" key="2">
    <source>
        <dbReference type="Proteomes" id="UP000266669"/>
    </source>
</evidence>